<reference evidence="5" key="3">
    <citation type="submission" date="2020-10" db="EMBL/GenBank/DDBJ databases">
        <title>Enrichment of novel Verrucomicrobia, Bacteroidetes and Krumholzibacteria in an oxygen-limited, methane- and iron-fed bioreactor inoculated with Bothnian Sea sediments.</title>
        <authorList>
            <person name="Martins P.D."/>
            <person name="de Jong A."/>
            <person name="Lenstra W.K."/>
            <person name="van Helmond N.A.G.M."/>
            <person name="Slomp C.P."/>
            <person name="Jetten M.S.M."/>
            <person name="Welte C.U."/>
            <person name="Rasigraf O."/>
        </authorList>
    </citation>
    <scope>NUCLEOTIDE SEQUENCE</scope>
    <source>
        <strain evidence="5">MAG47</strain>
    </source>
</reference>
<dbReference type="PIRSF" id="PIRSF001522">
    <property type="entry name" value="Peptidase_A26"/>
    <property type="match status" value="1"/>
</dbReference>
<feature type="active site" evidence="1">
    <location>
        <position position="231"/>
    </location>
</feature>
<evidence type="ECO:0000256" key="1">
    <source>
        <dbReference type="PIRSR" id="PIRSR001522-1"/>
    </source>
</evidence>
<dbReference type="GO" id="GO:0004190">
    <property type="term" value="F:aspartic-type endopeptidase activity"/>
    <property type="evidence" value="ECO:0007669"/>
    <property type="project" value="InterPro"/>
</dbReference>
<evidence type="ECO:0000313" key="5">
    <source>
        <dbReference type="EMBL" id="MBE0560073.1"/>
    </source>
</evidence>
<evidence type="ECO:0000313" key="3">
    <source>
        <dbReference type="EMBL" id="KAB2768519.1"/>
    </source>
</evidence>
<evidence type="ECO:0000313" key="7">
    <source>
        <dbReference type="Proteomes" id="UP000481876"/>
    </source>
</evidence>
<dbReference type="GO" id="GO:0006508">
    <property type="term" value="P:proteolysis"/>
    <property type="evidence" value="ECO:0007669"/>
    <property type="project" value="UniProtKB-KW"/>
</dbReference>
<keyword evidence="2" id="KW-0732">Signal</keyword>
<comment type="caution">
    <text evidence="4">The sequence shown here is derived from an EMBL/GenBank/DDBJ whole genome shotgun (WGS) entry which is preliminary data.</text>
</comment>
<gene>
    <name evidence="3" type="ORF">F9L04_12610</name>
    <name evidence="4" type="ORF">F9L06_01300</name>
    <name evidence="5" type="ORF">IH622_04490</name>
</gene>
<evidence type="ECO:0000313" key="4">
    <source>
        <dbReference type="EMBL" id="KAB2802838.1"/>
    </source>
</evidence>
<dbReference type="Proteomes" id="UP000642265">
    <property type="component" value="Unassembled WGS sequence"/>
</dbReference>
<feature type="active site" evidence="1">
    <location>
        <position position="229"/>
    </location>
</feature>
<keyword evidence="4" id="KW-0645">Protease</keyword>
<dbReference type="AlphaFoldDB" id="A0A6I0DV56"/>
<feature type="active site" evidence="1">
    <location>
        <position position="101"/>
    </location>
</feature>
<feature type="chain" id="PRO_5044413470" evidence="2">
    <location>
        <begin position="21"/>
        <end position="314"/>
    </location>
</feature>
<reference evidence="6 7" key="1">
    <citation type="submission" date="2019-09" db="EMBL/GenBank/DDBJ databases">
        <title>Taxonomic organization of the family Brucellaceae based on a phylogenomic approach.</title>
        <authorList>
            <person name="Leclercq S."/>
            <person name="Cloeckaert A."/>
            <person name="Zygmunt M.S."/>
        </authorList>
    </citation>
    <scope>NUCLEOTIDE SEQUENCE [LARGE SCALE GENOMIC DNA]</scope>
    <source>
        <strain evidence="4 6">CCUG 34461</strain>
        <strain evidence="3 7">LMG 3313</strain>
    </source>
</reference>
<keyword evidence="4" id="KW-0378">Hydrolase</keyword>
<dbReference type="PRINTS" id="PR00482">
    <property type="entry name" value="OMPTIN"/>
</dbReference>
<dbReference type="InterPro" id="IPR020080">
    <property type="entry name" value="OM_adhesin/peptidase_omptin"/>
</dbReference>
<evidence type="ECO:0000256" key="2">
    <source>
        <dbReference type="SAM" id="SignalP"/>
    </source>
</evidence>
<organism evidence="4 6">
    <name type="scientific">Brucella anthropi</name>
    <name type="common">Ochrobactrum anthropi</name>
    <dbReference type="NCBI Taxonomy" id="529"/>
    <lineage>
        <taxon>Bacteria</taxon>
        <taxon>Pseudomonadati</taxon>
        <taxon>Pseudomonadota</taxon>
        <taxon>Alphaproteobacteria</taxon>
        <taxon>Hyphomicrobiales</taxon>
        <taxon>Brucellaceae</taxon>
        <taxon>Brucella/Ochrobactrum group</taxon>
        <taxon>Brucella</taxon>
    </lineage>
</organism>
<dbReference type="GO" id="GO:0009279">
    <property type="term" value="C:cell outer membrane"/>
    <property type="evidence" value="ECO:0007669"/>
    <property type="project" value="InterPro"/>
</dbReference>
<dbReference type="EMBL" id="JACZKO010000015">
    <property type="protein sequence ID" value="MBE0560073.1"/>
    <property type="molecule type" value="Genomic_DNA"/>
</dbReference>
<reference evidence="5" key="2">
    <citation type="submission" date="2020-09" db="EMBL/GenBank/DDBJ databases">
        <authorList>
            <person name="Dalcin Martins P."/>
        </authorList>
    </citation>
    <scope>NUCLEOTIDE SEQUENCE</scope>
    <source>
        <strain evidence="5">MAG47</strain>
    </source>
</reference>
<dbReference type="Pfam" id="PF01278">
    <property type="entry name" value="Omptin"/>
    <property type="match status" value="1"/>
</dbReference>
<dbReference type="InterPro" id="IPR000036">
    <property type="entry name" value="Peptidase_A26_omptin"/>
</dbReference>
<dbReference type="RefSeq" id="WP_036563636.1">
    <property type="nucleotide sequence ID" value="NZ_CP044970.1"/>
</dbReference>
<dbReference type="SUPFAM" id="SSF69917">
    <property type="entry name" value="OMPT-like"/>
    <property type="match status" value="1"/>
</dbReference>
<accession>A0A6I0DV56</accession>
<sequence>MKKIIFFIFLYSLNCSNAISADISNQKTTDVNYTFSGSIGYSWIKADELVYDEDNRISHLIWKSQMPILNGKITADIGSDLTFSGNLNVGLTGSGNLHDYDWLSDVGGFSGYDFNNWTDHSLSETDLDRYISFDVALGHNFVINPQNTLNIHGGFKYTNVKWTAYGGDYVYSSTDFRDTEGTFSDGKVISYEQRLPALFIGSEWTTKLDRWSFSALGRVGVTVSGKDVDDHWLRNLRFNETFDSAPYFELQANASYSFNEQTSLYVTAGFEKHLKMRGDTQTFDHSDNTVSFVPDGAGASLQAATVSAGLKVKF</sequence>
<name>A0A6I0DV56_BRUAN</name>
<feature type="active site" evidence="1">
    <location>
        <position position="99"/>
    </location>
</feature>
<dbReference type="Gene3D" id="2.40.128.90">
    <property type="entry name" value="OMPT-like"/>
    <property type="match status" value="1"/>
</dbReference>
<feature type="signal peptide" evidence="2">
    <location>
        <begin position="1"/>
        <end position="20"/>
    </location>
</feature>
<dbReference type="EMBL" id="WBWS01000012">
    <property type="protein sequence ID" value="KAB2768519.1"/>
    <property type="molecule type" value="Genomic_DNA"/>
</dbReference>
<evidence type="ECO:0000313" key="6">
    <source>
        <dbReference type="Proteomes" id="UP000441102"/>
    </source>
</evidence>
<dbReference type="Proteomes" id="UP000441102">
    <property type="component" value="Unassembled WGS sequence"/>
</dbReference>
<dbReference type="Proteomes" id="UP000481876">
    <property type="component" value="Unassembled WGS sequence"/>
</dbReference>
<proteinExistence type="predicted"/>
<dbReference type="EMBL" id="WBWX01000001">
    <property type="protein sequence ID" value="KAB2802838.1"/>
    <property type="molecule type" value="Genomic_DNA"/>
</dbReference>
<dbReference type="InterPro" id="IPR053724">
    <property type="entry name" value="OMP_A26_sf"/>
</dbReference>
<protein>
    <submittedName>
        <fullName evidence="4">Omptin family outer membrane protease</fullName>
    </submittedName>
</protein>